<dbReference type="SUPFAM" id="SSF89623">
    <property type="entry name" value="Ribose/Galactose isomerase RpiB/AlsB"/>
    <property type="match status" value="1"/>
</dbReference>
<accession>A0A2H0R4S7</accession>
<organism evidence="2 3">
    <name type="scientific">Candidatus Yanofskybacteria bacterium CG10_big_fil_rev_8_21_14_0_10_46_23</name>
    <dbReference type="NCBI Taxonomy" id="1975098"/>
    <lineage>
        <taxon>Bacteria</taxon>
        <taxon>Candidatus Yanofskyibacteriota</taxon>
    </lineage>
</organism>
<name>A0A2H0R4S7_9BACT</name>
<dbReference type="GO" id="GO:0009052">
    <property type="term" value="P:pentose-phosphate shunt, non-oxidative branch"/>
    <property type="evidence" value="ECO:0007669"/>
    <property type="project" value="TreeGrafter"/>
</dbReference>
<dbReference type="InterPro" id="IPR003500">
    <property type="entry name" value="RpiB_LacA_LacB"/>
</dbReference>
<reference evidence="2 3" key="1">
    <citation type="submission" date="2017-09" db="EMBL/GenBank/DDBJ databases">
        <title>Depth-based differentiation of microbial function through sediment-hosted aquifers and enrichment of novel symbionts in the deep terrestrial subsurface.</title>
        <authorList>
            <person name="Probst A.J."/>
            <person name="Ladd B."/>
            <person name="Jarett J.K."/>
            <person name="Geller-Mcgrath D.E."/>
            <person name="Sieber C.M."/>
            <person name="Emerson J.B."/>
            <person name="Anantharaman K."/>
            <person name="Thomas B.C."/>
            <person name="Malmstrom R."/>
            <person name="Stieglmeier M."/>
            <person name="Klingl A."/>
            <person name="Woyke T."/>
            <person name="Ryan C.M."/>
            <person name="Banfield J.F."/>
        </authorList>
    </citation>
    <scope>NUCLEOTIDE SEQUENCE [LARGE SCALE GENOMIC DNA]</scope>
    <source>
        <strain evidence="2">CG10_big_fil_rev_8_21_14_0_10_46_23</strain>
    </source>
</reference>
<dbReference type="GO" id="GO:0004751">
    <property type="term" value="F:ribose-5-phosphate isomerase activity"/>
    <property type="evidence" value="ECO:0007669"/>
    <property type="project" value="TreeGrafter"/>
</dbReference>
<keyword evidence="2" id="KW-0413">Isomerase</keyword>
<dbReference type="PANTHER" id="PTHR30345">
    <property type="entry name" value="RIBOSE-5-PHOSPHATE ISOMERASE B"/>
    <property type="match status" value="1"/>
</dbReference>
<dbReference type="InterPro" id="IPR036569">
    <property type="entry name" value="RpiB_LacA_LacB_sf"/>
</dbReference>
<dbReference type="Pfam" id="PF02502">
    <property type="entry name" value="LacAB_rpiB"/>
    <property type="match status" value="1"/>
</dbReference>
<evidence type="ECO:0000256" key="1">
    <source>
        <dbReference type="ARBA" id="ARBA00008754"/>
    </source>
</evidence>
<evidence type="ECO:0000313" key="2">
    <source>
        <dbReference type="EMBL" id="PIR41528.1"/>
    </source>
</evidence>
<comment type="caution">
    <text evidence="2">The sequence shown here is derived from an EMBL/GenBank/DDBJ whole genome shotgun (WGS) entry which is preliminary data.</text>
</comment>
<dbReference type="PIRSF" id="PIRSF005384">
    <property type="entry name" value="RpiB_LacA_B"/>
    <property type="match status" value="1"/>
</dbReference>
<dbReference type="AlphaFoldDB" id="A0A2H0R4S7"/>
<dbReference type="EMBL" id="PCXO01000004">
    <property type="protein sequence ID" value="PIR41528.1"/>
    <property type="molecule type" value="Genomic_DNA"/>
</dbReference>
<dbReference type="NCBIfam" id="TIGR00689">
    <property type="entry name" value="rpiB_lacA_lacB"/>
    <property type="match status" value="1"/>
</dbReference>
<proteinExistence type="inferred from homology"/>
<dbReference type="NCBIfam" id="NF004051">
    <property type="entry name" value="PRK05571.1"/>
    <property type="match status" value="1"/>
</dbReference>
<comment type="similarity">
    <text evidence="1">Belongs to the LacAB/RpiB family.</text>
</comment>
<dbReference type="Gene3D" id="3.40.1400.10">
    <property type="entry name" value="Sugar-phosphate isomerase, RpiB/LacA/LacB"/>
    <property type="match status" value="1"/>
</dbReference>
<dbReference type="PANTHER" id="PTHR30345:SF0">
    <property type="entry name" value="DNA DAMAGE-REPAIR_TOLERATION PROTEIN DRT102"/>
    <property type="match status" value="1"/>
</dbReference>
<gene>
    <name evidence="2" type="ORF">COV31_00260</name>
</gene>
<dbReference type="GO" id="GO:0019316">
    <property type="term" value="P:D-allose catabolic process"/>
    <property type="evidence" value="ECO:0007669"/>
    <property type="project" value="TreeGrafter"/>
</dbReference>
<evidence type="ECO:0000313" key="3">
    <source>
        <dbReference type="Proteomes" id="UP000230232"/>
    </source>
</evidence>
<dbReference type="Proteomes" id="UP000230232">
    <property type="component" value="Unassembled WGS sequence"/>
</dbReference>
<protein>
    <submittedName>
        <fullName evidence="2">Ribose-5-phosphate isomerase</fullName>
    </submittedName>
</protein>
<sequence>MIYLGADHRGFKLKAEIKLWLEKWGFKFEDFGAFTFDPEDDYPDFIRLVATAVAGDPEINRGIILGGSGQGEAMVANRFKGVRAAVFYGGEIEIIRLSREHNNANILSLGANFIEEETARVAIWLWLQTPFSQEERHTRRIEKIDL</sequence>